<dbReference type="SUPFAM" id="SSF75304">
    <property type="entry name" value="Amidase signature (AS) enzymes"/>
    <property type="match status" value="1"/>
</dbReference>
<evidence type="ECO:0000313" key="3">
    <source>
        <dbReference type="EMBL" id="CAL4077129.1"/>
    </source>
</evidence>
<dbReference type="PANTHER" id="PTHR43372">
    <property type="entry name" value="FATTY-ACID AMIDE HYDROLASE"/>
    <property type="match status" value="1"/>
</dbReference>
<name>A0AAV2QDE1_MEGNR</name>
<dbReference type="InterPro" id="IPR036928">
    <property type="entry name" value="AS_sf"/>
</dbReference>
<gene>
    <name evidence="3" type="ORF">MNOR_LOCUS10330</name>
</gene>
<keyword evidence="4" id="KW-1185">Reference proteome</keyword>
<organism evidence="3 4">
    <name type="scientific">Meganyctiphanes norvegica</name>
    <name type="common">Northern krill</name>
    <name type="synonym">Thysanopoda norvegica</name>
    <dbReference type="NCBI Taxonomy" id="48144"/>
    <lineage>
        <taxon>Eukaryota</taxon>
        <taxon>Metazoa</taxon>
        <taxon>Ecdysozoa</taxon>
        <taxon>Arthropoda</taxon>
        <taxon>Crustacea</taxon>
        <taxon>Multicrustacea</taxon>
        <taxon>Malacostraca</taxon>
        <taxon>Eumalacostraca</taxon>
        <taxon>Eucarida</taxon>
        <taxon>Euphausiacea</taxon>
        <taxon>Euphausiidae</taxon>
        <taxon>Meganyctiphanes</taxon>
    </lineage>
</organism>
<reference evidence="3 4" key="1">
    <citation type="submission" date="2024-05" db="EMBL/GenBank/DDBJ databases">
        <authorList>
            <person name="Wallberg A."/>
        </authorList>
    </citation>
    <scope>NUCLEOTIDE SEQUENCE [LARGE SCALE GENOMIC DNA]</scope>
</reference>
<accession>A0AAV2QDE1</accession>
<dbReference type="GO" id="GO:0012505">
    <property type="term" value="C:endomembrane system"/>
    <property type="evidence" value="ECO:0007669"/>
    <property type="project" value="TreeGrafter"/>
</dbReference>
<evidence type="ECO:0000256" key="1">
    <source>
        <dbReference type="PIRSR" id="PIRSR001221-1"/>
    </source>
</evidence>
<dbReference type="PANTHER" id="PTHR43372:SF4">
    <property type="entry name" value="FATTY-ACID AMIDE HYDROLASE 2"/>
    <property type="match status" value="1"/>
</dbReference>
<feature type="active site" description="Charge relay system" evidence="1">
    <location>
        <position position="160"/>
    </location>
</feature>
<dbReference type="InterPro" id="IPR052739">
    <property type="entry name" value="FAAH2"/>
</dbReference>
<dbReference type="Pfam" id="PF01425">
    <property type="entry name" value="Amidase"/>
    <property type="match status" value="1"/>
</dbReference>
<dbReference type="Gene3D" id="3.90.1300.10">
    <property type="entry name" value="Amidase signature (AS) domain"/>
    <property type="match status" value="1"/>
</dbReference>
<feature type="active site" description="Charge relay system" evidence="1">
    <location>
        <position position="235"/>
    </location>
</feature>
<feature type="domain" description="Amidase" evidence="2">
    <location>
        <begin position="101"/>
        <end position="539"/>
    </location>
</feature>
<comment type="caution">
    <text evidence="3">The sequence shown here is derived from an EMBL/GenBank/DDBJ whole genome shotgun (WGS) entry which is preliminary data.</text>
</comment>
<evidence type="ECO:0000259" key="2">
    <source>
        <dbReference type="Pfam" id="PF01425"/>
    </source>
</evidence>
<dbReference type="AlphaFoldDB" id="A0AAV2QDE1"/>
<dbReference type="EMBL" id="CAXKWB010005180">
    <property type="protein sequence ID" value="CAL4077129.1"/>
    <property type="molecule type" value="Genomic_DNA"/>
</dbReference>
<feature type="non-terminal residue" evidence="3">
    <location>
        <position position="561"/>
    </location>
</feature>
<dbReference type="Proteomes" id="UP001497623">
    <property type="component" value="Unassembled WGS sequence"/>
</dbReference>
<evidence type="ECO:0000313" key="4">
    <source>
        <dbReference type="Proteomes" id="UP001497623"/>
    </source>
</evidence>
<dbReference type="PIRSF" id="PIRSF001221">
    <property type="entry name" value="Amidase_fungi"/>
    <property type="match status" value="1"/>
</dbReference>
<proteinExistence type="predicted"/>
<protein>
    <recommendedName>
        <fullName evidence="2">Amidase domain-containing protein</fullName>
    </recommendedName>
</protein>
<sequence length="561" mass="62301">MSESFQTLSRMHVVLSYLSRLACDTRTVKRSRAQAAGSRRYRFVIKCFRIVLEFIGKIVCWVKYRNDPHITLPPIKDPILLEPAHSLAAKIRTQTLTSVQVVKAFIARIQEINPILNCMVDERFTEALKEAEAADQLIKMSSIETLAQTKPFLGVPFSTKDILAVKGLKHVSGLWVRRNIVAEEDAGGVALMRKAGAIPMCVTNCPELGMWWESYNTVYGRTNNPYKTCRISGGSSGGEAVLQSSCGAPFGIGSDIGGSIRMPSFFNGIFGHKPTFGIVSNSGSEPQATGEANDFLVTGPMCRNAADLTPMFKILAGDNVQMLKLDQKVDISKLRYFYIEDDGGNVLVTPMHPELRAAQLKIVDYLNKAYGIKAKKIKMKKLRGALDIYLAKLGSIKEAPKFCEELALRNGKVNIWLEFVKWLFCLSYNTWPSIALGIMEELTKDSETVKARNEKLVHKCAELRNDFKELLGDDGVLLFPSHPTPAPYHTQPLFRPFNFIYTAIINVLKLPSTQCPLGLGTDGVPLGIQIIANHYQDHLSLAVAQELEKAFGGWVSPSRVR</sequence>
<dbReference type="InterPro" id="IPR023631">
    <property type="entry name" value="Amidase_dom"/>
</dbReference>
<feature type="active site" description="Acyl-ester intermediate" evidence="1">
    <location>
        <position position="259"/>
    </location>
</feature>